<evidence type="ECO:0000256" key="1">
    <source>
        <dbReference type="SAM" id="SignalP"/>
    </source>
</evidence>
<proteinExistence type="predicted"/>
<reference evidence="2" key="1">
    <citation type="journal article" date="2014" name="Int. J. Syst. Evol. Microbiol.">
        <title>Complete genome sequence of Corynebacterium casei LMG S-19264T (=DSM 44701T), isolated from a smear-ripened cheese.</title>
        <authorList>
            <consortium name="US DOE Joint Genome Institute (JGI-PGF)"/>
            <person name="Walter F."/>
            <person name="Albersmeier A."/>
            <person name="Kalinowski J."/>
            <person name="Ruckert C."/>
        </authorList>
    </citation>
    <scope>NUCLEOTIDE SEQUENCE</scope>
    <source>
        <strain evidence="2">CGMCC 1.12181</strain>
    </source>
</reference>
<keyword evidence="1" id="KW-0732">Signal</keyword>
<name>A0A917FN13_9GAMM</name>
<keyword evidence="3" id="KW-1185">Reference proteome</keyword>
<feature type="signal peptide" evidence="1">
    <location>
        <begin position="1"/>
        <end position="26"/>
    </location>
</feature>
<evidence type="ECO:0000313" key="3">
    <source>
        <dbReference type="Proteomes" id="UP000605253"/>
    </source>
</evidence>
<feature type="chain" id="PRO_5036988187" evidence="1">
    <location>
        <begin position="27"/>
        <end position="479"/>
    </location>
</feature>
<protein>
    <submittedName>
        <fullName evidence="2">Uncharacterized protein</fullName>
    </submittedName>
</protein>
<dbReference type="AlphaFoldDB" id="A0A917FN13"/>
<gene>
    <name evidence="2" type="ORF">GCM10011365_11700</name>
</gene>
<dbReference type="EMBL" id="BMEO01000004">
    <property type="protein sequence ID" value="GGF92143.1"/>
    <property type="molecule type" value="Genomic_DNA"/>
</dbReference>
<dbReference type="RefSeq" id="WP_188364774.1">
    <property type="nucleotide sequence ID" value="NZ_BAABJF010000015.1"/>
</dbReference>
<comment type="caution">
    <text evidence="2">The sequence shown here is derived from an EMBL/GenBank/DDBJ whole genome shotgun (WGS) entry which is preliminary data.</text>
</comment>
<dbReference type="Proteomes" id="UP000605253">
    <property type="component" value="Unassembled WGS sequence"/>
</dbReference>
<sequence>MKKNKLTTAVIAGLAGVAGVASVGNAVHVNPEGTGQVLIYPYYSLHNGLNTTYSVVNTTEAVKAIKVRFLEGKNSREVLDFNVYLSEYDVWTGVIGPWTSNIANGYLNHAGEDSGAHASSDNSCAPRLNKSLQEFLPYEIEKDFLLTNDPSTADLVRSREGHFEVLEMGEVIGAHGAAATHTSSGVPLDCGFLEDSWNAGAWAVNPNTDMEPATGGLFGAASIVGVEEGFNVSYDAVALQDFWPEGSFNHTNPGSLSPNIADGTTNSVVFNDGVALSSSWISGAQAVSAVFMRDEVYNEYNFESDVEGKSQWVVTFPTKYFHVNGTTIPPFTSQWDGYKACETFTINVWDREEKFNTTQGGISPPPPGGSDPQLCYEANTIEFRPPGGVVGDYNFLGANNLTSVEGVSGGTANGWARVNFKNPANVMVPANGTPYVGLPVAGFMVQRFTNNNAQPGLLAQYGGLFNHKGRVNSALPTQP</sequence>
<organism evidence="2 3">
    <name type="scientific">Marinicella pacifica</name>
    <dbReference type="NCBI Taxonomy" id="1171543"/>
    <lineage>
        <taxon>Bacteria</taxon>
        <taxon>Pseudomonadati</taxon>
        <taxon>Pseudomonadota</taxon>
        <taxon>Gammaproteobacteria</taxon>
        <taxon>Lysobacterales</taxon>
        <taxon>Marinicellaceae</taxon>
        <taxon>Marinicella</taxon>
    </lineage>
</organism>
<accession>A0A917FN13</accession>
<reference evidence="2" key="2">
    <citation type="submission" date="2020-09" db="EMBL/GenBank/DDBJ databases">
        <authorList>
            <person name="Sun Q."/>
            <person name="Zhou Y."/>
        </authorList>
    </citation>
    <scope>NUCLEOTIDE SEQUENCE</scope>
    <source>
        <strain evidence="2">CGMCC 1.12181</strain>
    </source>
</reference>
<evidence type="ECO:0000313" key="2">
    <source>
        <dbReference type="EMBL" id="GGF92143.1"/>
    </source>
</evidence>